<reference evidence="2" key="1">
    <citation type="submission" date="2017-11" db="EMBL/GenBank/DDBJ databases">
        <authorList>
            <person name="Duchaud E."/>
        </authorList>
    </citation>
    <scope>NUCLEOTIDE SEQUENCE [LARGE SCALE GENOMIC DNA]</scope>
    <source>
        <strain evidence="2">Tenacibaculum sp. TNO020</strain>
    </source>
</reference>
<accession>A0A2H1YIG4</accession>
<organism evidence="1 2">
    <name type="scientific">Tenacibaculum piscium</name>
    <dbReference type="NCBI Taxonomy" id="1458515"/>
    <lineage>
        <taxon>Bacteria</taxon>
        <taxon>Pseudomonadati</taxon>
        <taxon>Bacteroidota</taxon>
        <taxon>Flavobacteriia</taxon>
        <taxon>Flavobacteriales</taxon>
        <taxon>Flavobacteriaceae</taxon>
        <taxon>Tenacibaculum</taxon>
    </lineage>
</organism>
<dbReference type="RefSeq" id="WP_101917927.1">
    <property type="nucleotide sequence ID" value="NZ_OENF01000039.1"/>
</dbReference>
<evidence type="ECO:0000313" key="1">
    <source>
        <dbReference type="EMBL" id="SOS75285.1"/>
    </source>
</evidence>
<sequence length="158" mass="17894">MDNKNNNNSNTDSKNITRLKNGLAKVEKVNLDIQNTANQLSGLANNGQQLAGTLSDVQKMHFESQKLKAQTHVELERIDKQYDTINKHIDTEYSKQSRAMDKSEEVIDKGLAEGNLDYIREGLNSMVNVANHNPMADLKKTLDKQIENFDDDDFTIEI</sequence>
<dbReference type="EMBL" id="OENF01000039">
    <property type="protein sequence ID" value="SOS75285.1"/>
    <property type="molecule type" value="Genomic_DNA"/>
</dbReference>
<dbReference type="Proteomes" id="UP000234211">
    <property type="component" value="Unassembled WGS sequence"/>
</dbReference>
<name>A0A2H1YIG4_9FLAO</name>
<dbReference type="AlphaFoldDB" id="A0A2H1YIG4"/>
<dbReference type="OrthoDB" id="1453722at2"/>
<keyword evidence="2" id="KW-1185">Reference proteome</keyword>
<evidence type="ECO:0000313" key="2">
    <source>
        <dbReference type="Proteomes" id="UP000234211"/>
    </source>
</evidence>
<protein>
    <submittedName>
        <fullName evidence="1">Uncharacterized protein</fullName>
    </submittedName>
</protein>
<proteinExistence type="predicted"/>
<gene>
    <name evidence="1" type="ORF">TNO020_440058</name>
</gene>